<evidence type="ECO:0000256" key="1">
    <source>
        <dbReference type="SAM" id="Phobius"/>
    </source>
</evidence>
<dbReference type="GeneID" id="60420281"/>
<keyword evidence="1" id="KW-0472">Membrane</keyword>
<dbReference type="Proteomes" id="UP000058925">
    <property type="component" value="Chromosome"/>
</dbReference>
<dbReference type="EMBL" id="CP012850">
    <property type="protein sequence ID" value="ALI34268.1"/>
    <property type="molecule type" value="Genomic_DNA"/>
</dbReference>
<evidence type="ECO:0000313" key="3">
    <source>
        <dbReference type="Proteomes" id="UP000058925"/>
    </source>
</evidence>
<dbReference type="RefSeq" id="WP_231100151.1">
    <property type="nucleotide sequence ID" value="NZ_CP012850.1"/>
</dbReference>
<name>A0A654LSD5_9ARCH</name>
<evidence type="ECO:0000313" key="2">
    <source>
        <dbReference type="EMBL" id="ALI34268.1"/>
    </source>
</evidence>
<protein>
    <submittedName>
        <fullName evidence="2">Uncharacterized protein</fullName>
    </submittedName>
</protein>
<feature type="transmembrane region" description="Helical" evidence="1">
    <location>
        <begin position="7"/>
        <end position="27"/>
    </location>
</feature>
<keyword evidence="1" id="KW-0812">Transmembrane</keyword>
<keyword evidence="3" id="KW-1185">Reference proteome</keyword>
<dbReference type="AlphaFoldDB" id="A0A654LSD5"/>
<gene>
    <name evidence="2" type="ORF">NMY3_00054</name>
</gene>
<reference evidence="3" key="1">
    <citation type="submission" date="2015-10" db="EMBL/GenBank/DDBJ databases">
        <title>Niche specialization of a soil ammonia-oxidizing archaeon, Candidatus Nitrosocosmicus oleophilus.</title>
        <authorList>
            <person name="Jung M.-Y."/>
            <person name="Rhee S.-K."/>
        </authorList>
    </citation>
    <scope>NUCLEOTIDE SEQUENCE [LARGE SCALE GENOMIC DNA]</scope>
    <source>
        <strain evidence="3">MY3</strain>
    </source>
</reference>
<dbReference type="KEGG" id="taa:NMY3_00054"/>
<sequence>MRRVKIKLYGIVLIFTGILYGSIFYPVDTNATILSGIDEPTGNAYEDVYIAEEETATITSGSNQTTNTNTTQVP</sequence>
<accession>A0A654LSD5</accession>
<organism evidence="2 3">
    <name type="scientific">Candidatus Nitrosocosmicus oleophilus</name>
    <dbReference type="NCBI Taxonomy" id="1353260"/>
    <lineage>
        <taxon>Archaea</taxon>
        <taxon>Nitrososphaerota</taxon>
        <taxon>Nitrososphaeria</taxon>
        <taxon>Nitrososphaerales</taxon>
        <taxon>Nitrososphaeraceae</taxon>
        <taxon>Candidatus Nitrosocosmicus</taxon>
    </lineage>
</organism>
<keyword evidence="1" id="KW-1133">Transmembrane helix</keyword>
<proteinExistence type="predicted"/>